<dbReference type="NCBIfam" id="TIGR01972">
    <property type="entry name" value="NDH_I_M"/>
    <property type="match status" value="1"/>
</dbReference>
<dbReference type="InterPro" id="IPR003918">
    <property type="entry name" value="NADH_UbQ_OxRdtase"/>
</dbReference>
<evidence type="ECO:0000256" key="7">
    <source>
        <dbReference type="SAM" id="Phobius"/>
    </source>
</evidence>
<evidence type="ECO:0000256" key="1">
    <source>
        <dbReference type="ARBA" id="ARBA00004127"/>
    </source>
</evidence>
<dbReference type="Proteomes" id="UP001479933">
    <property type="component" value="Chromosome"/>
</dbReference>
<feature type="transmembrane region" description="Helical" evidence="7">
    <location>
        <begin position="392"/>
        <end position="415"/>
    </location>
</feature>
<feature type="transmembrane region" description="Helical" evidence="7">
    <location>
        <begin position="114"/>
        <end position="134"/>
    </location>
</feature>
<evidence type="ECO:0000256" key="5">
    <source>
        <dbReference type="ARBA" id="ARBA00023136"/>
    </source>
</evidence>
<feature type="transmembrane region" description="Helical" evidence="7">
    <location>
        <begin position="427"/>
        <end position="449"/>
    </location>
</feature>
<comment type="similarity">
    <text evidence="2">Belongs to the complex I subunit 4 family.</text>
</comment>
<keyword evidence="10" id="KW-1185">Reference proteome</keyword>
<name>A0ABZ2U928_9ACTN</name>
<comment type="subcellular location">
    <subcellularLocation>
        <location evidence="1">Endomembrane system</location>
        <topology evidence="1">Multi-pass membrane protein</topology>
    </subcellularLocation>
    <subcellularLocation>
        <location evidence="6">Membrane</location>
        <topology evidence="6">Multi-pass membrane protein</topology>
    </subcellularLocation>
</comment>
<evidence type="ECO:0000256" key="3">
    <source>
        <dbReference type="ARBA" id="ARBA00022692"/>
    </source>
</evidence>
<dbReference type="NCBIfam" id="NF004500">
    <property type="entry name" value="PRK05846.1-4"/>
    <property type="match status" value="1"/>
</dbReference>
<protein>
    <submittedName>
        <fullName evidence="9">NADH-quinone oxidoreductase subunit M</fullName>
        <ecNumber evidence="9">1.6.5.9</ecNumber>
    </submittedName>
</protein>
<dbReference type="Pfam" id="PF00361">
    <property type="entry name" value="Proton_antipo_M"/>
    <property type="match status" value="1"/>
</dbReference>
<evidence type="ECO:0000313" key="10">
    <source>
        <dbReference type="Proteomes" id="UP001479933"/>
    </source>
</evidence>
<feature type="transmembrane region" description="Helical" evidence="7">
    <location>
        <begin position="295"/>
        <end position="316"/>
    </location>
</feature>
<dbReference type="PANTHER" id="PTHR43507:SF1">
    <property type="entry name" value="NADH-UBIQUINONE OXIDOREDUCTASE CHAIN 4"/>
    <property type="match status" value="1"/>
</dbReference>
<feature type="transmembrane region" description="Helical" evidence="7">
    <location>
        <begin position="265"/>
        <end position="289"/>
    </location>
</feature>
<proteinExistence type="inferred from homology"/>
<dbReference type="InterPro" id="IPR001750">
    <property type="entry name" value="ND/Mrp_TM"/>
</dbReference>
<dbReference type="GO" id="GO:0050136">
    <property type="term" value="F:NADH dehydrogenase (quinone) (non-electrogenic) activity"/>
    <property type="evidence" value="ECO:0007669"/>
    <property type="project" value="UniProtKB-EC"/>
</dbReference>
<dbReference type="EC" id="1.6.5.9" evidence="9"/>
<evidence type="ECO:0000256" key="6">
    <source>
        <dbReference type="RuleBase" id="RU000320"/>
    </source>
</evidence>
<dbReference type="RefSeq" id="WP_066169607.1">
    <property type="nucleotide sequence ID" value="NZ_CP136137.1"/>
</dbReference>
<feature type="transmembrane region" description="Helical" evidence="7">
    <location>
        <begin position="173"/>
        <end position="194"/>
    </location>
</feature>
<evidence type="ECO:0000256" key="2">
    <source>
        <dbReference type="ARBA" id="ARBA00009025"/>
    </source>
</evidence>
<feature type="transmembrane region" description="Helical" evidence="7">
    <location>
        <begin position="6"/>
        <end position="24"/>
    </location>
</feature>
<dbReference type="PRINTS" id="PR01437">
    <property type="entry name" value="NUOXDRDTASE4"/>
</dbReference>
<sequence>MPWLTVLWLLPAVASLVVMLMPAGRSENAKHVAFGASILTLVWAVIVATRFSSDGRGFQLVEDVSWIPAFGARYTLALDGIGLVLILLTVVLTPILLLAGWRDVSTASGHARRTHIYIALMLAVEAMVLMSFVATDVLLFYIFFEAMLVPMYFLIGGFGPAEERVRSRAAVKFLLYNLFGGLIMMASVIGLYVVSARSGLGPDGNGTFSFIDLSDAAATGRLDASSTTLNVLFLGFLFAFAVKAPLWPLHTWLPDAAVSTTPAAAVMMMAVMDKVGTFAMLRFCLGLFPESAETFAPWISALAVVSVVYGAICAIGQRDVMRLIAYTSISHFGFIVLGVFALTSQGQSGSALYMVNHGLSTAALFLIAGFLVSQRGSALIADYGGVQKIAPILAGTFLVAGMATLSLPGLAPFVSEFLVIIGTFTRYPVAAIIASIALVLSAMYILWTYQRMMGGPERKSVTVDQSDAPIRDLDLRQKVVVAPLLIGLLVLGFFPRLALDYINPAVEHQAHQVEQHDPAPTAEEAR</sequence>
<evidence type="ECO:0000313" key="9">
    <source>
        <dbReference type="EMBL" id="WYY09706.1"/>
    </source>
</evidence>
<dbReference type="PANTHER" id="PTHR43507">
    <property type="entry name" value="NADH-UBIQUINONE OXIDOREDUCTASE CHAIN 4"/>
    <property type="match status" value="1"/>
</dbReference>
<feature type="transmembrane region" description="Helical" evidence="7">
    <location>
        <begin position="479"/>
        <end position="499"/>
    </location>
</feature>
<keyword evidence="4 7" id="KW-1133">Transmembrane helix</keyword>
<dbReference type="InterPro" id="IPR010227">
    <property type="entry name" value="NADH_Q_OxRdtase_chainM/4"/>
</dbReference>
<keyword evidence="5 7" id="KW-0472">Membrane</keyword>
<feature type="domain" description="NADH:quinone oxidoreductase/Mrp antiporter transmembrane" evidence="8">
    <location>
        <begin position="134"/>
        <end position="440"/>
    </location>
</feature>
<gene>
    <name evidence="9" type="ORF">RVF87_20985</name>
</gene>
<reference evidence="9 10" key="1">
    <citation type="journal article" date="2023" name="Virus Evol.">
        <title>Computational host range prediction-The good, the bad, and the ugly.</title>
        <authorList>
            <person name="Howell A.A."/>
            <person name="Versoza C.J."/>
            <person name="Pfeifer S.P."/>
        </authorList>
    </citation>
    <scope>NUCLEOTIDE SEQUENCE [LARGE SCALE GENOMIC DNA]</scope>
    <source>
        <strain evidence="9 10">1610/1b</strain>
    </source>
</reference>
<dbReference type="EMBL" id="CP136137">
    <property type="protein sequence ID" value="WYY09706.1"/>
    <property type="molecule type" value="Genomic_DNA"/>
</dbReference>
<organism evidence="9 10">
    <name type="scientific">Gordonia hydrophobica</name>
    <dbReference type="NCBI Taxonomy" id="40516"/>
    <lineage>
        <taxon>Bacteria</taxon>
        <taxon>Bacillati</taxon>
        <taxon>Actinomycetota</taxon>
        <taxon>Actinomycetes</taxon>
        <taxon>Mycobacteriales</taxon>
        <taxon>Gordoniaceae</taxon>
        <taxon>Gordonia</taxon>
    </lineage>
</organism>
<feature type="transmembrane region" description="Helical" evidence="7">
    <location>
        <begin position="31"/>
        <end position="51"/>
    </location>
</feature>
<evidence type="ECO:0000256" key="4">
    <source>
        <dbReference type="ARBA" id="ARBA00022989"/>
    </source>
</evidence>
<feature type="transmembrane region" description="Helical" evidence="7">
    <location>
        <begin position="323"/>
        <end position="342"/>
    </location>
</feature>
<evidence type="ECO:0000259" key="8">
    <source>
        <dbReference type="Pfam" id="PF00361"/>
    </source>
</evidence>
<feature type="transmembrane region" description="Helical" evidence="7">
    <location>
        <begin position="140"/>
        <end position="161"/>
    </location>
</feature>
<feature type="transmembrane region" description="Helical" evidence="7">
    <location>
        <begin position="80"/>
        <end position="102"/>
    </location>
</feature>
<accession>A0ABZ2U928</accession>
<keyword evidence="9" id="KW-0560">Oxidoreductase</keyword>
<keyword evidence="3 6" id="KW-0812">Transmembrane</keyword>
<feature type="transmembrane region" description="Helical" evidence="7">
    <location>
        <begin position="354"/>
        <end position="372"/>
    </location>
</feature>
<feature type="transmembrane region" description="Helical" evidence="7">
    <location>
        <begin position="231"/>
        <end position="253"/>
    </location>
</feature>